<accession>A0ABV8WPD1</accession>
<comment type="similarity">
    <text evidence="1 2">Belongs to the small heat shock protein (HSP20) family.</text>
</comment>
<proteinExistence type="inferred from homology"/>
<dbReference type="PANTHER" id="PTHR11527">
    <property type="entry name" value="HEAT-SHOCK PROTEIN 20 FAMILY MEMBER"/>
    <property type="match status" value="1"/>
</dbReference>
<evidence type="ECO:0000256" key="2">
    <source>
        <dbReference type="RuleBase" id="RU003616"/>
    </source>
</evidence>
<reference evidence="5" key="1">
    <citation type="journal article" date="2019" name="Int. J. Syst. Evol. Microbiol.">
        <title>The Global Catalogue of Microorganisms (GCM) 10K type strain sequencing project: providing services to taxonomists for standard genome sequencing and annotation.</title>
        <authorList>
            <consortium name="The Broad Institute Genomics Platform"/>
            <consortium name="The Broad Institute Genome Sequencing Center for Infectious Disease"/>
            <person name="Wu L."/>
            <person name="Ma J."/>
        </authorList>
    </citation>
    <scope>NUCLEOTIDE SEQUENCE [LARGE SCALE GENOMIC DNA]</scope>
    <source>
        <strain evidence="5">CCUG 37865</strain>
    </source>
</reference>
<dbReference type="Pfam" id="PF00011">
    <property type="entry name" value="HSP20"/>
    <property type="match status" value="1"/>
</dbReference>
<sequence length="142" mass="16866">MDPFQQMQDWKNNLDQFFGGDFWNDFEHIIKPPIPAINLYELENEIIIYVNLPGIKESKHVKIYLDENILELKGELYPFEQRGKQLNQEILQGEFSRKIELPCAVRKDKVSAVLKHGVMKIQLFKISNRKKNMKQVDFEIEE</sequence>
<evidence type="ECO:0000313" key="5">
    <source>
        <dbReference type="Proteomes" id="UP001595882"/>
    </source>
</evidence>
<dbReference type="EMBL" id="JBHSDT010000001">
    <property type="protein sequence ID" value="MFC4401705.1"/>
    <property type="molecule type" value="Genomic_DNA"/>
</dbReference>
<dbReference type="PROSITE" id="PS01031">
    <property type="entry name" value="SHSP"/>
    <property type="match status" value="1"/>
</dbReference>
<feature type="domain" description="SHSP" evidence="3">
    <location>
        <begin position="25"/>
        <end position="141"/>
    </location>
</feature>
<protein>
    <submittedName>
        <fullName evidence="4">Hsp20/alpha crystallin family protein</fullName>
    </submittedName>
</protein>
<gene>
    <name evidence="4" type="ORF">ACFOY7_01145</name>
</gene>
<keyword evidence="5" id="KW-1185">Reference proteome</keyword>
<evidence type="ECO:0000259" key="3">
    <source>
        <dbReference type="PROSITE" id="PS01031"/>
    </source>
</evidence>
<evidence type="ECO:0000313" key="4">
    <source>
        <dbReference type="EMBL" id="MFC4401705.1"/>
    </source>
</evidence>
<evidence type="ECO:0000256" key="1">
    <source>
        <dbReference type="PROSITE-ProRule" id="PRU00285"/>
    </source>
</evidence>
<comment type="caution">
    <text evidence="4">The sequence shown here is derived from an EMBL/GenBank/DDBJ whole genome shotgun (WGS) entry which is preliminary data.</text>
</comment>
<dbReference type="CDD" id="cd06464">
    <property type="entry name" value="ACD_sHsps-like"/>
    <property type="match status" value="1"/>
</dbReference>
<dbReference type="InterPro" id="IPR031107">
    <property type="entry name" value="Small_HSP"/>
</dbReference>
<dbReference type="InterPro" id="IPR002068">
    <property type="entry name" value="A-crystallin/Hsp20_dom"/>
</dbReference>
<dbReference type="Proteomes" id="UP001595882">
    <property type="component" value="Unassembled WGS sequence"/>
</dbReference>
<organism evidence="4 5">
    <name type="scientific">Gracilibacillus xinjiangensis</name>
    <dbReference type="NCBI Taxonomy" id="1193282"/>
    <lineage>
        <taxon>Bacteria</taxon>
        <taxon>Bacillati</taxon>
        <taxon>Bacillota</taxon>
        <taxon>Bacilli</taxon>
        <taxon>Bacillales</taxon>
        <taxon>Bacillaceae</taxon>
        <taxon>Gracilibacillus</taxon>
    </lineage>
</organism>
<dbReference type="SUPFAM" id="SSF49764">
    <property type="entry name" value="HSP20-like chaperones"/>
    <property type="match status" value="1"/>
</dbReference>
<dbReference type="RefSeq" id="WP_390248537.1">
    <property type="nucleotide sequence ID" value="NZ_JBHSDT010000001.1"/>
</dbReference>
<dbReference type="InterPro" id="IPR008978">
    <property type="entry name" value="HSP20-like_chaperone"/>
</dbReference>
<name>A0ABV8WPD1_9BACI</name>
<dbReference type="Gene3D" id="2.60.40.790">
    <property type="match status" value="1"/>
</dbReference>